<gene>
    <name evidence="2" type="ORF">SEMRO_1162_G247890.1</name>
</gene>
<feature type="region of interest" description="Disordered" evidence="1">
    <location>
        <begin position="109"/>
        <end position="129"/>
    </location>
</feature>
<protein>
    <submittedName>
        <fullName evidence="2">Uncharacterized protein</fullName>
    </submittedName>
</protein>
<evidence type="ECO:0000313" key="3">
    <source>
        <dbReference type="Proteomes" id="UP001153069"/>
    </source>
</evidence>
<dbReference type="Proteomes" id="UP001153069">
    <property type="component" value="Unassembled WGS sequence"/>
</dbReference>
<evidence type="ECO:0000313" key="2">
    <source>
        <dbReference type="EMBL" id="CAB9521084.1"/>
    </source>
</evidence>
<feature type="compositionally biased region" description="Basic and acidic residues" evidence="1">
    <location>
        <begin position="115"/>
        <end position="129"/>
    </location>
</feature>
<keyword evidence="3" id="KW-1185">Reference proteome</keyword>
<proteinExistence type="predicted"/>
<dbReference type="EMBL" id="CAICTM010001160">
    <property type="protein sequence ID" value="CAB9521084.1"/>
    <property type="molecule type" value="Genomic_DNA"/>
</dbReference>
<name>A0A9N8EL61_9STRA</name>
<reference evidence="2" key="1">
    <citation type="submission" date="2020-06" db="EMBL/GenBank/DDBJ databases">
        <authorList>
            <consortium name="Plant Systems Biology data submission"/>
        </authorList>
    </citation>
    <scope>NUCLEOTIDE SEQUENCE</scope>
    <source>
        <strain evidence="2">D6</strain>
    </source>
</reference>
<dbReference type="AlphaFoldDB" id="A0A9N8EL61"/>
<feature type="region of interest" description="Disordered" evidence="1">
    <location>
        <begin position="1"/>
        <end position="23"/>
    </location>
</feature>
<comment type="caution">
    <text evidence="2">The sequence shown here is derived from an EMBL/GenBank/DDBJ whole genome shotgun (WGS) entry which is preliminary data.</text>
</comment>
<accession>A0A9N8EL61</accession>
<evidence type="ECO:0000256" key="1">
    <source>
        <dbReference type="SAM" id="MobiDB-lite"/>
    </source>
</evidence>
<organism evidence="2 3">
    <name type="scientific">Seminavis robusta</name>
    <dbReference type="NCBI Taxonomy" id="568900"/>
    <lineage>
        <taxon>Eukaryota</taxon>
        <taxon>Sar</taxon>
        <taxon>Stramenopiles</taxon>
        <taxon>Ochrophyta</taxon>
        <taxon>Bacillariophyta</taxon>
        <taxon>Bacillariophyceae</taxon>
        <taxon>Bacillariophycidae</taxon>
        <taxon>Naviculales</taxon>
        <taxon>Naviculaceae</taxon>
        <taxon>Seminavis</taxon>
    </lineage>
</organism>
<sequence>MMMDEMEELTLGTSTTDQQDESEPQAITLPVQHTTGWVDHAVLSIATACNLCDVYVHEQVRFEWDTAEKDRRVTQDSFDDGDDIEKKVQIEVYKKFLFDESSIRIEDEDADDFLEERHSAGTPTERKGA</sequence>